<evidence type="ECO:0000313" key="3">
    <source>
        <dbReference type="Proteomes" id="UP000187822"/>
    </source>
</evidence>
<dbReference type="SUPFAM" id="SSF50447">
    <property type="entry name" value="Translation proteins"/>
    <property type="match status" value="1"/>
</dbReference>
<evidence type="ECO:0000313" key="2">
    <source>
        <dbReference type="EMBL" id="SJK84714.1"/>
    </source>
</evidence>
<reference evidence="3" key="2">
    <citation type="submission" date="2016-06" db="EMBL/GenBank/DDBJ databases">
        <authorList>
            <person name="Toshchakov V.S."/>
        </authorList>
    </citation>
    <scope>NUCLEOTIDE SEQUENCE [LARGE SCALE GENOMIC DNA]</scope>
    <source>
        <strain>PM4 (JCM 30641</strain>
        <strain evidence="3">\VKM B-2940)</strain>
    </source>
</reference>
<dbReference type="EMBL" id="LT671858">
    <property type="protein sequence ID" value="SIM57705.1"/>
    <property type="molecule type" value="Genomic_DNA"/>
</dbReference>
<keyword evidence="3" id="KW-1185">Reference proteome</keyword>
<reference evidence="1 4" key="1">
    <citation type="submission" date="2016-04" db="EMBL/GenBank/DDBJ databases">
        <authorList>
            <person name="Evans L.H."/>
            <person name="Alamgir A."/>
            <person name="Owens N."/>
            <person name="Weber N.D."/>
            <person name="Virtaneva K."/>
            <person name="Barbian K."/>
            <person name="Babar A."/>
            <person name="Rosenke K."/>
        </authorList>
    </citation>
    <scope>NUCLEOTIDE SEQUENCE [LARGE SCALE GENOMIC DNA]</scope>
    <source>
        <strain evidence="1">S5</strain>
        <strain evidence="4">S5(T) (JCM 30642 \VKM B-2941)</strain>
    </source>
</reference>
<sequence length="71" mass="8027">MQISLPIYHDLGNEFVVLNVSEDLINRAVFDNKGNKVGRIVRIIGPISEPMGVVVLSKKFDSEDRRVFVKN</sequence>
<dbReference type="Proteomes" id="UP000195607">
    <property type="component" value="Chromosome I"/>
</dbReference>
<dbReference type="AlphaFoldDB" id="A0A1N5UBP5"/>
<dbReference type="Proteomes" id="UP000187822">
    <property type="component" value="Chromosome I"/>
</dbReference>
<dbReference type="KEGG" id="cdiv:CPM_0867"/>
<accession>A0A1N5UBP5</accession>
<dbReference type="OrthoDB" id="60264at2157"/>
<reference evidence="2" key="3">
    <citation type="submission" date="2016-06" db="EMBL/GenBank/DDBJ databases">
        <authorList>
            <person name="Olsen C.W."/>
            <person name="Carey S."/>
            <person name="Hinshaw L."/>
            <person name="Karasin A.I."/>
        </authorList>
    </citation>
    <scope>NUCLEOTIDE SEQUENCE [LARGE SCALE GENOMIC DNA]</scope>
    <source>
        <strain evidence="2">PM4</strain>
    </source>
</reference>
<dbReference type="STRING" id="1673428.CPM_0867"/>
<name>A0A1N5UBP5_9ARCH</name>
<protein>
    <submittedName>
        <fullName evidence="1">H/ACA RNA-protein site-specific pseudouridylation complex component Gar1</fullName>
    </submittedName>
</protein>
<dbReference type="InterPro" id="IPR038664">
    <property type="entry name" value="Gar1/Naf1_Cbf5-bd_sf"/>
</dbReference>
<proteinExistence type="predicted"/>
<dbReference type="Gene3D" id="2.40.10.230">
    <property type="entry name" value="Probable tRNA pseudouridine synthase domain"/>
    <property type="match status" value="1"/>
</dbReference>
<gene>
    <name evidence="2" type="ORF">CPM_0867</name>
    <name evidence="1" type="ORF">CSP5_0870</name>
</gene>
<organism evidence="1 4">
    <name type="scientific">Cuniculiplasma divulgatum</name>
    <dbReference type="NCBI Taxonomy" id="1673428"/>
    <lineage>
        <taxon>Archaea</taxon>
        <taxon>Methanobacteriati</taxon>
        <taxon>Thermoplasmatota</taxon>
        <taxon>Thermoplasmata</taxon>
        <taxon>Thermoplasmatales</taxon>
        <taxon>Cuniculiplasmataceae</taxon>
        <taxon>Cuniculiplasma</taxon>
    </lineage>
</organism>
<evidence type="ECO:0000313" key="1">
    <source>
        <dbReference type="EMBL" id="SIM57705.1"/>
    </source>
</evidence>
<dbReference type="RefSeq" id="WP_021788674.1">
    <property type="nucleotide sequence ID" value="NZ_LT671858.1"/>
</dbReference>
<dbReference type="EMBL" id="LT719092">
    <property type="protein sequence ID" value="SJK84714.1"/>
    <property type="molecule type" value="Genomic_DNA"/>
</dbReference>
<dbReference type="GeneID" id="41588144"/>
<dbReference type="InterPro" id="IPR009000">
    <property type="entry name" value="Transl_B-barrel_sf"/>
</dbReference>
<evidence type="ECO:0000313" key="4">
    <source>
        <dbReference type="Proteomes" id="UP000195607"/>
    </source>
</evidence>